<evidence type="ECO:0000256" key="1">
    <source>
        <dbReference type="SAM" id="MobiDB-lite"/>
    </source>
</evidence>
<organism evidence="2 3">
    <name type="scientific">Modestobacter marinus</name>
    <dbReference type="NCBI Taxonomy" id="477641"/>
    <lineage>
        <taxon>Bacteria</taxon>
        <taxon>Bacillati</taxon>
        <taxon>Actinomycetota</taxon>
        <taxon>Actinomycetes</taxon>
        <taxon>Geodermatophilales</taxon>
        <taxon>Geodermatophilaceae</taxon>
        <taxon>Modestobacter</taxon>
    </lineage>
</organism>
<comment type="caution">
    <text evidence="2">The sequence shown here is derived from an EMBL/GenBank/DDBJ whole genome shotgun (WGS) entry which is preliminary data.</text>
</comment>
<accession>A0ABQ2GAJ3</accession>
<feature type="region of interest" description="Disordered" evidence="1">
    <location>
        <begin position="1"/>
        <end position="21"/>
    </location>
</feature>
<name>A0ABQ2GAJ3_9ACTN</name>
<evidence type="ECO:0000313" key="2">
    <source>
        <dbReference type="EMBL" id="GGL82562.1"/>
    </source>
</evidence>
<sequence length="119" mass="12415">MVTAGRQGKVTEGSLGSRPSKFTGAVIFEPRASDPDLVDVENALVRAAVGEYAVEAAVLLLANGGHWLPALQAAGLIDLEPDPAGGETWAQVRWDDVRGALQAGTLGRRRRSAAAATRP</sequence>
<proteinExistence type="predicted"/>
<reference evidence="3" key="1">
    <citation type="journal article" date="2019" name="Int. J. Syst. Evol. Microbiol.">
        <title>The Global Catalogue of Microorganisms (GCM) 10K type strain sequencing project: providing services to taxonomists for standard genome sequencing and annotation.</title>
        <authorList>
            <consortium name="The Broad Institute Genomics Platform"/>
            <consortium name="The Broad Institute Genome Sequencing Center for Infectious Disease"/>
            <person name="Wu L."/>
            <person name="Ma J."/>
        </authorList>
    </citation>
    <scope>NUCLEOTIDE SEQUENCE [LARGE SCALE GENOMIC DNA]</scope>
    <source>
        <strain evidence="3">CGMCC 4.5581</strain>
    </source>
</reference>
<evidence type="ECO:0000313" key="3">
    <source>
        <dbReference type="Proteomes" id="UP000648663"/>
    </source>
</evidence>
<keyword evidence="3" id="KW-1185">Reference proteome</keyword>
<protein>
    <submittedName>
        <fullName evidence="2">Uncharacterized protein</fullName>
    </submittedName>
</protein>
<dbReference type="EMBL" id="BMMI01000010">
    <property type="protein sequence ID" value="GGL82562.1"/>
    <property type="molecule type" value="Genomic_DNA"/>
</dbReference>
<dbReference type="Proteomes" id="UP000648663">
    <property type="component" value="Unassembled WGS sequence"/>
</dbReference>
<gene>
    <name evidence="2" type="ORF">GCM10011589_43760</name>
</gene>